<feature type="region of interest" description="Disordered" evidence="7">
    <location>
        <begin position="1"/>
        <end position="38"/>
    </location>
</feature>
<reference evidence="10" key="1">
    <citation type="submission" date="2019-12" db="EMBL/GenBank/DDBJ databases">
        <authorList>
            <person name="Olsen N.S."/>
            <person name="Junco L.M.F."/>
            <person name="Kot W."/>
            <person name="Hansen L.H."/>
        </authorList>
    </citation>
    <scope>NUCLEOTIDE SEQUENCE [LARGE SCALE GENOMIC DNA]</scope>
</reference>
<proteinExistence type="inferred from homology"/>
<keyword evidence="3" id="KW-0963">Cytoplasm</keyword>
<dbReference type="InterPro" id="IPR027417">
    <property type="entry name" value="P-loop_NTPase"/>
</dbReference>
<protein>
    <recommendedName>
        <fullName evidence="6">PhoH-like protein</fullName>
    </recommendedName>
</protein>
<evidence type="ECO:0000256" key="3">
    <source>
        <dbReference type="ARBA" id="ARBA00022490"/>
    </source>
</evidence>
<dbReference type="PANTHER" id="PTHR30473">
    <property type="entry name" value="PROTEIN PHOH"/>
    <property type="match status" value="1"/>
</dbReference>
<keyword evidence="4" id="KW-0547">Nucleotide-binding</keyword>
<evidence type="ECO:0000256" key="2">
    <source>
        <dbReference type="ARBA" id="ARBA00010393"/>
    </source>
</evidence>
<evidence type="ECO:0000256" key="6">
    <source>
        <dbReference type="ARBA" id="ARBA00039970"/>
    </source>
</evidence>
<dbReference type="Proteomes" id="UP000464637">
    <property type="component" value="Segment"/>
</dbReference>
<feature type="compositionally biased region" description="Basic and acidic residues" evidence="7">
    <location>
        <begin position="1"/>
        <end position="37"/>
    </location>
</feature>
<dbReference type="InterPro" id="IPR003714">
    <property type="entry name" value="PhoH"/>
</dbReference>
<keyword evidence="10" id="KW-1185">Reference proteome</keyword>
<evidence type="ECO:0000256" key="7">
    <source>
        <dbReference type="SAM" id="MobiDB-lite"/>
    </source>
</evidence>
<dbReference type="SUPFAM" id="SSF52540">
    <property type="entry name" value="P-loop containing nucleoside triphosphate hydrolases"/>
    <property type="match status" value="1"/>
</dbReference>
<dbReference type="Pfam" id="PF02562">
    <property type="entry name" value="PhoH"/>
    <property type="match status" value="1"/>
</dbReference>
<comment type="similarity">
    <text evidence="2">Belongs to the PhoH family.</text>
</comment>
<evidence type="ECO:0000256" key="4">
    <source>
        <dbReference type="ARBA" id="ARBA00022741"/>
    </source>
</evidence>
<dbReference type="InterPro" id="IPR051451">
    <property type="entry name" value="PhoH2-like"/>
</dbReference>
<dbReference type="PANTHER" id="PTHR30473:SF1">
    <property type="entry name" value="PHOH-LIKE PROTEIN"/>
    <property type="match status" value="1"/>
</dbReference>
<evidence type="ECO:0000313" key="9">
    <source>
        <dbReference type="EMBL" id="QHR74988.1"/>
    </source>
</evidence>
<feature type="domain" description="PhoH-like protein" evidence="8">
    <location>
        <begin position="41"/>
        <end position="241"/>
    </location>
</feature>
<keyword evidence="5" id="KW-0067">ATP-binding</keyword>
<evidence type="ECO:0000259" key="8">
    <source>
        <dbReference type="Pfam" id="PF02562"/>
    </source>
</evidence>
<evidence type="ECO:0000256" key="5">
    <source>
        <dbReference type="ARBA" id="ARBA00022840"/>
    </source>
</evidence>
<dbReference type="GO" id="GO:0005524">
    <property type="term" value="F:ATP binding"/>
    <property type="evidence" value="ECO:0007669"/>
    <property type="project" value="UniProtKB-KW"/>
</dbReference>
<evidence type="ECO:0000313" key="10">
    <source>
        <dbReference type="Proteomes" id="UP000464637"/>
    </source>
</evidence>
<dbReference type="EMBL" id="MN850642">
    <property type="protein sequence ID" value="QHR74988.1"/>
    <property type="molecule type" value="Genomic_DNA"/>
</dbReference>
<sequence>MGRAKETKRMRDEAKEARKSDRLRKAAEKFAEEREHTAPALRPMNKKQEYYLHLLKTKQLVIATGLFGTGKSFMAAAYAADLLRKNEIDRIIVCRPNVECGSHGTGFKPGGVLQKNEPFLKSILETLKKRLGPGAYSTLLGDGQTGRIEVQEVATIRGRDFSDRCIILVDEFQLTTCAEALAIATRLGEHAQMICMGDLRQNDLKGTSGLQWLIDFVTRHEINGVGIVDFDEPEDVVRSGIGRLFALGLMTDRNKGVWTPEAGL</sequence>
<gene>
    <name evidence="9" type="ORF">navn_88</name>
</gene>
<accession>A0A6B9XEW0</accession>
<organism evidence="9 10">
    <name type="scientific">Escherichia phage navn</name>
    <dbReference type="NCBI Taxonomy" id="2696430"/>
    <lineage>
        <taxon>Viruses</taxon>
        <taxon>Duplodnaviria</taxon>
        <taxon>Heunggongvirae</taxon>
        <taxon>Uroviricota</taxon>
        <taxon>Caudoviricetes</taxon>
        <taxon>Vequintavirinae</taxon>
        <taxon>Vequintavirus</taxon>
        <taxon>Vequintavirus navn</taxon>
    </lineage>
</organism>
<dbReference type="Gene3D" id="3.40.50.300">
    <property type="entry name" value="P-loop containing nucleotide triphosphate hydrolases"/>
    <property type="match status" value="1"/>
</dbReference>
<name>A0A6B9XEW0_9CAUD</name>
<comment type="subcellular location">
    <subcellularLocation>
        <location evidence="1">Cytoplasm</location>
    </subcellularLocation>
</comment>
<evidence type="ECO:0000256" key="1">
    <source>
        <dbReference type="ARBA" id="ARBA00004496"/>
    </source>
</evidence>